<organism evidence="3 4">
    <name type="scientific">Leptonema illini</name>
    <dbReference type="NCBI Taxonomy" id="183"/>
    <lineage>
        <taxon>Bacteria</taxon>
        <taxon>Pseudomonadati</taxon>
        <taxon>Spirochaetota</taxon>
        <taxon>Spirochaetia</taxon>
        <taxon>Leptospirales</taxon>
        <taxon>Leptospiraceae</taxon>
        <taxon>Leptonema</taxon>
    </lineage>
</organism>
<keyword evidence="2" id="KW-0472">Membrane</keyword>
<comment type="caution">
    <text evidence="3">The sequence shown here is derived from an EMBL/GenBank/DDBJ whole genome shotgun (WGS) entry which is preliminary data.</text>
</comment>
<evidence type="ECO:0000313" key="3">
    <source>
        <dbReference type="EMBL" id="KAB2933664.1"/>
    </source>
</evidence>
<evidence type="ECO:0000256" key="2">
    <source>
        <dbReference type="SAM" id="Phobius"/>
    </source>
</evidence>
<keyword evidence="2" id="KW-1133">Transmembrane helix</keyword>
<gene>
    <name evidence="3" type="ORF">F9K24_07420</name>
</gene>
<evidence type="ECO:0000313" key="4">
    <source>
        <dbReference type="Proteomes" id="UP000460298"/>
    </source>
</evidence>
<reference evidence="3 4" key="1">
    <citation type="submission" date="2019-10" db="EMBL/GenBank/DDBJ databases">
        <title>Extracellular Electron Transfer in a Candidatus Methanoperedens spp. Enrichment Culture.</title>
        <authorList>
            <person name="Berger S."/>
            <person name="Rangel Shaw D."/>
            <person name="Berben T."/>
            <person name="In 'T Zandt M."/>
            <person name="Frank J."/>
            <person name="Reimann J."/>
            <person name="Jetten M.S.M."/>
            <person name="Welte C.U."/>
        </authorList>
    </citation>
    <scope>NUCLEOTIDE SEQUENCE [LARGE SCALE GENOMIC DNA]</scope>
    <source>
        <strain evidence="3">SB12</strain>
    </source>
</reference>
<feature type="coiled-coil region" evidence="1">
    <location>
        <begin position="46"/>
        <end position="123"/>
    </location>
</feature>
<proteinExistence type="predicted"/>
<name>A0A833H386_9LEPT</name>
<dbReference type="SUPFAM" id="SSF58113">
    <property type="entry name" value="Apolipoprotein A-I"/>
    <property type="match status" value="1"/>
</dbReference>
<protein>
    <submittedName>
        <fullName evidence="3">Uncharacterized protein</fullName>
    </submittedName>
</protein>
<dbReference type="Proteomes" id="UP000460298">
    <property type="component" value="Unassembled WGS sequence"/>
</dbReference>
<dbReference type="AlphaFoldDB" id="A0A833H386"/>
<dbReference type="EMBL" id="WBUI01000005">
    <property type="protein sequence ID" value="KAB2933664.1"/>
    <property type="molecule type" value="Genomic_DNA"/>
</dbReference>
<dbReference type="Gene3D" id="1.10.287.1490">
    <property type="match status" value="1"/>
</dbReference>
<feature type="transmembrane region" description="Helical" evidence="2">
    <location>
        <begin position="180"/>
        <end position="207"/>
    </location>
</feature>
<evidence type="ECO:0000256" key="1">
    <source>
        <dbReference type="SAM" id="Coils"/>
    </source>
</evidence>
<keyword evidence="2" id="KW-0812">Transmembrane</keyword>
<dbReference type="NCBIfam" id="NF047472">
    <property type="entry name" value="LA_3696_Nterm"/>
    <property type="match status" value="1"/>
</dbReference>
<accession>A0A833H386</accession>
<sequence>MDYLKKLPPELEKLLGSGAWKFVDSLNQAFLALREEVISMSSAHSENRLSTEISRLRQEIAETRADMGELRTELKADMAALRDEVRADIQELRVRIGKLEDGMDDLKNDFRELRVEFAELRGDFAGLRGEFAELRAEQSSMESRLVARIAELRAEMKSDIQLLHKEISGLHGAITVQTRWILAAMLAASVLFPVVSQIVSFSAQLFAATVR</sequence>
<keyword evidence="1" id="KW-0175">Coiled coil</keyword>